<evidence type="ECO:0000313" key="3">
    <source>
        <dbReference type="EMBL" id="KAJ8067154.1"/>
    </source>
</evidence>
<dbReference type="Proteomes" id="UP001152300">
    <property type="component" value="Unassembled WGS sequence"/>
</dbReference>
<evidence type="ECO:0000313" key="4">
    <source>
        <dbReference type="Proteomes" id="UP001152300"/>
    </source>
</evidence>
<dbReference type="PANTHER" id="PTHR43827:SF14">
    <property type="entry name" value="NADP-DEPENDENT OXIDOREDUCTASE DOMAIN-CONTAINING PROTEIN"/>
    <property type="match status" value="1"/>
</dbReference>
<protein>
    <recommendedName>
        <fullName evidence="2">NADP-dependent oxidoreductase domain-containing protein</fullName>
    </recommendedName>
</protein>
<keyword evidence="1" id="KW-0560">Oxidoreductase</keyword>
<dbReference type="InterPro" id="IPR023210">
    <property type="entry name" value="NADP_OxRdtase_dom"/>
</dbReference>
<organism evidence="3 4">
    <name type="scientific">Sclerotinia nivalis</name>
    <dbReference type="NCBI Taxonomy" id="352851"/>
    <lineage>
        <taxon>Eukaryota</taxon>
        <taxon>Fungi</taxon>
        <taxon>Dikarya</taxon>
        <taxon>Ascomycota</taxon>
        <taxon>Pezizomycotina</taxon>
        <taxon>Leotiomycetes</taxon>
        <taxon>Helotiales</taxon>
        <taxon>Sclerotiniaceae</taxon>
        <taxon>Sclerotinia</taxon>
    </lineage>
</organism>
<evidence type="ECO:0000256" key="1">
    <source>
        <dbReference type="ARBA" id="ARBA00023002"/>
    </source>
</evidence>
<evidence type="ECO:0000259" key="2">
    <source>
        <dbReference type="Pfam" id="PF00248"/>
    </source>
</evidence>
<keyword evidence="4" id="KW-1185">Reference proteome</keyword>
<dbReference type="InterPro" id="IPR020471">
    <property type="entry name" value="AKR"/>
</dbReference>
<dbReference type="InterPro" id="IPR018170">
    <property type="entry name" value="Aldo/ket_reductase_CS"/>
</dbReference>
<dbReference type="PRINTS" id="PR00069">
    <property type="entry name" value="ALDKETRDTASE"/>
</dbReference>
<dbReference type="OrthoDB" id="419537at2759"/>
<gene>
    <name evidence="3" type="ORF">OCU04_004523</name>
</gene>
<dbReference type="InterPro" id="IPR036812">
    <property type="entry name" value="NAD(P)_OxRdtase_dom_sf"/>
</dbReference>
<proteinExistence type="predicted"/>
<dbReference type="AlphaFoldDB" id="A0A9X0AQQ3"/>
<dbReference type="Gene3D" id="3.20.20.100">
    <property type="entry name" value="NADP-dependent oxidoreductase domain"/>
    <property type="match status" value="1"/>
</dbReference>
<dbReference type="SUPFAM" id="SSF51430">
    <property type="entry name" value="NAD(P)-linked oxidoreductase"/>
    <property type="match status" value="1"/>
</dbReference>
<comment type="caution">
    <text evidence="3">The sequence shown here is derived from an EMBL/GenBank/DDBJ whole genome shotgun (WGS) entry which is preliminary data.</text>
</comment>
<reference evidence="3" key="1">
    <citation type="submission" date="2022-11" db="EMBL/GenBank/DDBJ databases">
        <title>Genome Resource of Sclerotinia nivalis Strain SnTB1, a Plant Pathogen Isolated from American Ginseng.</title>
        <authorList>
            <person name="Fan S."/>
        </authorList>
    </citation>
    <scope>NUCLEOTIDE SEQUENCE</scope>
    <source>
        <strain evidence="3">SnTB1</strain>
    </source>
</reference>
<feature type="domain" description="NADP-dependent oxidoreductase" evidence="2">
    <location>
        <begin position="2"/>
        <end position="117"/>
    </location>
</feature>
<dbReference type="GO" id="GO:0016491">
    <property type="term" value="F:oxidoreductase activity"/>
    <property type="evidence" value="ECO:0007669"/>
    <property type="project" value="UniProtKB-KW"/>
</dbReference>
<sequence length="148" mass="16446">MAKIHPVANQVELHPYFPQKGLVEFCQANDIHVIAHSPLGGIPIPVLVGRHGPGPLEDSTVLELAKKYNKTPAQILLCATICRGISVVPKSNNPKRIAENFDVLFDFEHQDFQKMTDLVGVRGENGVRNLEMTAYLGFDNFNEEVEEP</sequence>
<accession>A0A9X0AQQ3</accession>
<dbReference type="PANTHER" id="PTHR43827">
    <property type="entry name" value="2,5-DIKETO-D-GLUCONIC ACID REDUCTASE"/>
    <property type="match status" value="1"/>
</dbReference>
<dbReference type="Pfam" id="PF00248">
    <property type="entry name" value="Aldo_ket_red"/>
    <property type="match status" value="1"/>
</dbReference>
<dbReference type="PROSITE" id="PS00063">
    <property type="entry name" value="ALDOKETO_REDUCTASE_3"/>
    <property type="match status" value="1"/>
</dbReference>
<name>A0A9X0AQQ3_9HELO</name>
<dbReference type="EMBL" id="JAPEIS010000004">
    <property type="protein sequence ID" value="KAJ8067154.1"/>
    <property type="molecule type" value="Genomic_DNA"/>
</dbReference>